<dbReference type="EMBL" id="AP017457">
    <property type="protein sequence ID" value="BAU99621.1"/>
    <property type="molecule type" value="Genomic_DNA"/>
</dbReference>
<reference evidence="2 3" key="1">
    <citation type="journal article" date="2016" name="Genome Announc.">
        <title>Complete Genome Sequence of Aurantimicrobium minutum Type Strain KNCT, a Planktonic Ultramicrobacterium Isolated from River Water.</title>
        <authorList>
            <person name="Nakai R."/>
            <person name="Fujisawa T."/>
            <person name="Nakamura Y."/>
            <person name="Nishide H."/>
            <person name="Uchiyama I."/>
            <person name="Baba T."/>
            <person name="Toyoda A."/>
            <person name="Fujiyama A."/>
            <person name="Naganuma T."/>
            <person name="Niki H."/>
        </authorList>
    </citation>
    <scope>NUCLEOTIDE SEQUENCE [LARGE SCALE GENOMIC DNA]</scope>
    <source>
        <strain evidence="2 3">KNC</strain>
    </source>
</reference>
<dbReference type="GeneID" id="80452272"/>
<dbReference type="OrthoDB" id="4204055at2"/>
<dbReference type="KEGG" id="amin:AUMI_110790"/>
<dbReference type="Proteomes" id="UP000243847">
    <property type="component" value="Chromosome sequence1"/>
</dbReference>
<dbReference type="AlphaFoldDB" id="A0A173LYM5"/>
<gene>
    <name evidence="2" type="ORF">AUMI_110790</name>
</gene>
<name>A0A173LYM5_9MICO</name>
<dbReference type="RefSeq" id="WP_096382252.1">
    <property type="nucleotide sequence ID" value="NZ_AP017457.1"/>
</dbReference>
<sequence length="191" mass="20975">MSEEIIETAEPEEAIEVQDAEIPEKDLKAELEKWKAMSRKTEAQAKANAEAAKELEALKKASLSDQERLIESTREETRRAVRLEFAGKLVDAELKSALNGKTLEGNAILDFNKSAFIDDSGDIDTEAIQAWVEAHTKPAETPLPDLGQGVRGKTLSGSAQIRSREELATMTPQDILAARKDGRLDSLMGKQ</sequence>
<organism evidence="2 3">
    <name type="scientific">Aurantimicrobium minutum</name>
    <dbReference type="NCBI Taxonomy" id="708131"/>
    <lineage>
        <taxon>Bacteria</taxon>
        <taxon>Bacillati</taxon>
        <taxon>Actinomycetota</taxon>
        <taxon>Actinomycetes</taxon>
        <taxon>Micrococcales</taxon>
        <taxon>Microbacteriaceae</taxon>
        <taxon>Aurantimicrobium</taxon>
    </lineage>
</organism>
<protein>
    <submittedName>
        <fullName evidence="2">Uncharacterized protein</fullName>
    </submittedName>
</protein>
<proteinExistence type="predicted"/>
<evidence type="ECO:0000256" key="1">
    <source>
        <dbReference type="SAM" id="MobiDB-lite"/>
    </source>
</evidence>
<accession>A0A173LYM5</accession>
<evidence type="ECO:0000313" key="2">
    <source>
        <dbReference type="EMBL" id="BAU99621.1"/>
    </source>
</evidence>
<evidence type="ECO:0000313" key="3">
    <source>
        <dbReference type="Proteomes" id="UP000243847"/>
    </source>
</evidence>
<feature type="region of interest" description="Disordered" evidence="1">
    <location>
        <begin position="139"/>
        <end position="160"/>
    </location>
</feature>